<reference evidence="2" key="1">
    <citation type="submission" date="2016-10" db="EMBL/GenBank/DDBJ databases">
        <authorList>
            <person name="Varghese N."/>
            <person name="Submissions S."/>
        </authorList>
    </citation>
    <scope>NUCLEOTIDE SEQUENCE [LARGE SCALE GENOMIC DNA]</scope>
    <source>
        <strain evidence="2">DSM 16108</strain>
    </source>
</reference>
<dbReference type="OrthoDB" id="9881500at2"/>
<dbReference type="STRING" id="258723.GCA_900169305_01483"/>
<dbReference type="Proteomes" id="UP000199589">
    <property type="component" value="Unassembled WGS sequence"/>
</dbReference>
<dbReference type="AlphaFoldDB" id="A0A1I3ZU56"/>
<organism evidence="1 2">
    <name type="scientific">Marinilactibacillus piezotolerans</name>
    <dbReference type="NCBI Taxonomy" id="258723"/>
    <lineage>
        <taxon>Bacteria</taxon>
        <taxon>Bacillati</taxon>
        <taxon>Bacillota</taxon>
        <taxon>Bacilli</taxon>
        <taxon>Lactobacillales</taxon>
        <taxon>Carnobacteriaceae</taxon>
        <taxon>Marinilactibacillus</taxon>
    </lineage>
</organism>
<dbReference type="RefSeq" id="WP_091898176.1">
    <property type="nucleotide sequence ID" value="NZ_FOSJ01000038.1"/>
</dbReference>
<protein>
    <submittedName>
        <fullName evidence="1">Uncharacterized protein</fullName>
    </submittedName>
</protein>
<gene>
    <name evidence="1" type="ORF">SAMN04488569_103811</name>
</gene>
<evidence type="ECO:0000313" key="1">
    <source>
        <dbReference type="EMBL" id="SFK47231.1"/>
    </source>
</evidence>
<evidence type="ECO:0000313" key="2">
    <source>
        <dbReference type="Proteomes" id="UP000199589"/>
    </source>
</evidence>
<keyword evidence="2" id="KW-1185">Reference proteome</keyword>
<name>A0A1I3ZU56_9LACT</name>
<accession>A0A1I3ZU56</accession>
<sequence length="139" mass="15874">MKASLGIILDQKKAKVNQLLEEAEAQYFGIPEARRTKTLKFYINESEQGEAIVQIMKEVASLINPLGKGMLFVCEDYTSYLKQIEAINEAAAFPFEHDWEESWNHRAHALYITVVKDYVVTFDTSEAYDLHEVDAILKG</sequence>
<dbReference type="EMBL" id="FOSJ01000038">
    <property type="protein sequence ID" value="SFK47231.1"/>
    <property type="molecule type" value="Genomic_DNA"/>
</dbReference>
<proteinExistence type="predicted"/>